<dbReference type="AlphaFoldDB" id="A0A9P7S049"/>
<evidence type="ECO:0000256" key="1">
    <source>
        <dbReference type="SAM" id="MobiDB-lite"/>
    </source>
</evidence>
<reference evidence="2" key="1">
    <citation type="journal article" date="2021" name="Genome Biol. Evol.">
        <title>The assembled and annotated genome of the fairy-ring fungus Marasmius oreades.</title>
        <authorList>
            <person name="Hiltunen M."/>
            <person name="Ament-Velasquez S.L."/>
            <person name="Johannesson H."/>
        </authorList>
    </citation>
    <scope>NUCLEOTIDE SEQUENCE</scope>
    <source>
        <strain evidence="2">03SP1</strain>
    </source>
</reference>
<feature type="region of interest" description="Disordered" evidence="1">
    <location>
        <begin position="133"/>
        <end position="192"/>
    </location>
</feature>
<dbReference type="Proteomes" id="UP001049176">
    <property type="component" value="Chromosome 5"/>
</dbReference>
<feature type="compositionally biased region" description="Polar residues" evidence="1">
    <location>
        <begin position="277"/>
        <end position="298"/>
    </location>
</feature>
<dbReference type="KEGG" id="more:E1B28_008977"/>
<sequence length="375" mass="41692">MVFEEEALAQCRNFRHQQPLTVASMMSQGPALLNVHTPSSSFTIIHCITQDSLDSLYDKLRKKVHSMHSRSRVGPGWLKYEFNDTIWNLDDDSDYTIFVWRQKQQNPPENDPLGMAASISSIASNIACTPTLHLHDPSQPLPQAPEYTNPSYYAFKPPRHPTGRSTPSQHSVSTRRKSKKAKGNGSIYPGVIGEGDAVPKHKHEFNKFHSENGVRTVMGSIGPVQNVRMLLRSGYRHVYISRKFALEHGFIPADAAPGHYGYGGLVNLGTWPITLTPSTSQPNTPASSNLNGPINNTATRKKSKDLKGPKLTPMTVYLSEEPHFDVVLGRSFIEKRQIRTTATDMTDVVCMDTGEKIECELVILKDGRGEIVTVT</sequence>
<keyword evidence="3" id="KW-1185">Reference proteome</keyword>
<accession>A0A9P7S049</accession>
<dbReference type="RefSeq" id="XP_043009105.1">
    <property type="nucleotide sequence ID" value="XM_043153820.1"/>
</dbReference>
<organism evidence="2 3">
    <name type="scientific">Marasmius oreades</name>
    <name type="common">fairy-ring Marasmius</name>
    <dbReference type="NCBI Taxonomy" id="181124"/>
    <lineage>
        <taxon>Eukaryota</taxon>
        <taxon>Fungi</taxon>
        <taxon>Dikarya</taxon>
        <taxon>Basidiomycota</taxon>
        <taxon>Agaricomycotina</taxon>
        <taxon>Agaricomycetes</taxon>
        <taxon>Agaricomycetidae</taxon>
        <taxon>Agaricales</taxon>
        <taxon>Marasmiineae</taxon>
        <taxon>Marasmiaceae</taxon>
        <taxon>Marasmius</taxon>
    </lineage>
</organism>
<evidence type="ECO:0000313" key="2">
    <source>
        <dbReference type="EMBL" id="KAG7092635.1"/>
    </source>
</evidence>
<evidence type="ECO:0000313" key="3">
    <source>
        <dbReference type="Proteomes" id="UP001049176"/>
    </source>
</evidence>
<dbReference type="EMBL" id="CM032185">
    <property type="protein sequence ID" value="KAG7092635.1"/>
    <property type="molecule type" value="Genomic_DNA"/>
</dbReference>
<feature type="region of interest" description="Disordered" evidence="1">
    <location>
        <begin position="277"/>
        <end position="306"/>
    </location>
</feature>
<proteinExistence type="predicted"/>
<gene>
    <name evidence="2" type="ORF">E1B28_008977</name>
</gene>
<dbReference type="GeneID" id="66078053"/>
<comment type="caution">
    <text evidence="2">The sequence shown here is derived from an EMBL/GenBank/DDBJ whole genome shotgun (WGS) entry which is preliminary data.</text>
</comment>
<feature type="compositionally biased region" description="Polar residues" evidence="1">
    <location>
        <begin position="163"/>
        <end position="172"/>
    </location>
</feature>
<protein>
    <submittedName>
        <fullName evidence="2">Uncharacterized protein</fullName>
    </submittedName>
</protein>
<name>A0A9P7S049_9AGAR</name>
<dbReference type="OrthoDB" id="6600758at2759"/>
<feature type="compositionally biased region" description="Basic residues" evidence="1">
    <location>
        <begin position="173"/>
        <end position="182"/>
    </location>
</feature>